<sequence length="69" mass="7593">MTDGTQFYYNLSTGQVEEGPQSPASERMGPYATREEAARALSTAAERNKAWDEENQDWDDYGDGSAPTA</sequence>
<accession>A0A345YMM3</accession>
<reference evidence="3 5" key="2">
    <citation type="submission" date="2018-08" db="EMBL/GenBank/DDBJ databases">
        <title>Brachybacterium saurashtrense DSM 23186.</title>
        <authorList>
            <person name="Li Y."/>
        </authorList>
    </citation>
    <scope>NUCLEOTIDE SEQUENCE [LARGE SCALE GENOMIC DNA]</scope>
    <source>
        <strain evidence="3 5">DSM 23186</strain>
    </source>
</reference>
<dbReference type="KEGG" id="bsau:DWV08_05775"/>
<dbReference type="EMBL" id="QSWH01000005">
    <property type="protein sequence ID" value="RRR22071.1"/>
    <property type="molecule type" value="Genomic_DNA"/>
</dbReference>
<organism evidence="3 5">
    <name type="scientific">Brachybacterium saurashtrense</name>
    <dbReference type="NCBI Taxonomy" id="556288"/>
    <lineage>
        <taxon>Bacteria</taxon>
        <taxon>Bacillati</taxon>
        <taxon>Actinomycetota</taxon>
        <taxon>Actinomycetes</taxon>
        <taxon>Micrococcales</taxon>
        <taxon>Dermabacteraceae</taxon>
        <taxon>Brachybacterium</taxon>
    </lineage>
</organism>
<dbReference type="AlphaFoldDB" id="A0A345YMM3"/>
<evidence type="ECO:0000313" key="2">
    <source>
        <dbReference type="EMBL" id="AXK45175.1"/>
    </source>
</evidence>
<feature type="compositionally biased region" description="Polar residues" evidence="1">
    <location>
        <begin position="1"/>
        <end position="15"/>
    </location>
</feature>
<dbReference type="RefSeq" id="WP_115412927.1">
    <property type="nucleotide sequence ID" value="NZ_CP031356.1"/>
</dbReference>
<reference evidence="2 4" key="1">
    <citation type="submission" date="2018-07" db="EMBL/GenBank/DDBJ databases">
        <title>Brachybacterium saurashtrense DSM 23186 genome sequence.</title>
        <authorList>
            <person name="Guo L."/>
        </authorList>
    </citation>
    <scope>NUCLEOTIDE SEQUENCE [LARGE SCALE GENOMIC DNA]</scope>
    <source>
        <strain evidence="2 4">DSM 23186</strain>
    </source>
</reference>
<name>A0A345YMM3_9MICO</name>
<keyword evidence="4" id="KW-1185">Reference proteome</keyword>
<proteinExistence type="predicted"/>
<dbReference type="EMBL" id="CP031356">
    <property type="protein sequence ID" value="AXK45175.1"/>
    <property type="molecule type" value="Genomic_DNA"/>
</dbReference>
<evidence type="ECO:0000256" key="1">
    <source>
        <dbReference type="SAM" id="MobiDB-lite"/>
    </source>
</evidence>
<evidence type="ECO:0000313" key="3">
    <source>
        <dbReference type="EMBL" id="RRR22071.1"/>
    </source>
</evidence>
<dbReference type="Proteomes" id="UP000254236">
    <property type="component" value="Chromosome"/>
</dbReference>
<protein>
    <submittedName>
        <fullName evidence="3">SPOR domain-containing protein</fullName>
    </submittedName>
</protein>
<evidence type="ECO:0000313" key="4">
    <source>
        <dbReference type="Proteomes" id="UP000254236"/>
    </source>
</evidence>
<gene>
    <name evidence="2" type="ORF">DWV08_05775</name>
    <name evidence="3" type="ORF">DXU92_12300</name>
</gene>
<evidence type="ECO:0000313" key="5">
    <source>
        <dbReference type="Proteomes" id="UP000282185"/>
    </source>
</evidence>
<feature type="compositionally biased region" description="Acidic residues" evidence="1">
    <location>
        <begin position="53"/>
        <end position="62"/>
    </location>
</feature>
<dbReference type="OrthoDB" id="3268477at2"/>
<dbReference type="Proteomes" id="UP000282185">
    <property type="component" value="Unassembled WGS sequence"/>
</dbReference>
<feature type="region of interest" description="Disordered" evidence="1">
    <location>
        <begin position="1"/>
        <end position="69"/>
    </location>
</feature>